<dbReference type="EMBL" id="CP071090">
    <property type="protein sequence ID" value="QSQ22365.1"/>
    <property type="molecule type" value="Genomic_DNA"/>
</dbReference>
<dbReference type="Proteomes" id="UP000662747">
    <property type="component" value="Chromosome"/>
</dbReference>
<protein>
    <recommendedName>
        <fullName evidence="3">DUF2493 domain-containing protein</fullName>
    </recommendedName>
</protein>
<evidence type="ECO:0000313" key="1">
    <source>
        <dbReference type="EMBL" id="QSQ22365.1"/>
    </source>
</evidence>
<name>A0ABX7NTZ7_9BACT</name>
<keyword evidence="2" id="KW-1185">Reference proteome</keyword>
<dbReference type="Gene3D" id="3.40.50.450">
    <property type="match status" value="1"/>
</dbReference>
<gene>
    <name evidence="1" type="ORF">JY651_45820</name>
</gene>
<accession>A0ABX7NTZ7</accession>
<dbReference type="RefSeq" id="WP_206723942.1">
    <property type="nucleotide sequence ID" value="NZ_CP071090.1"/>
</dbReference>
<dbReference type="SUPFAM" id="SSF102405">
    <property type="entry name" value="MCP/YpsA-like"/>
    <property type="match status" value="1"/>
</dbReference>
<reference evidence="1 2" key="1">
    <citation type="submission" date="2021-02" db="EMBL/GenBank/DDBJ databases">
        <title>De Novo genome assembly of isolated myxobacteria.</title>
        <authorList>
            <person name="Stevens D.C."/>
        </authorList>
    </citation>
    <scope>NUCLEOTIDE SEQUENCE [LARGE SCALE GENOMIC DNA]</scope>
    <source>
        <strain evidence="2">SCPEA02</strain>
    </source>
</reference>
<sequence>MRVAVTGHQPHLLGGFGEEAASRLRSFARLWIQRARPAEVICGMAPGWDLAMAEAALEEGVSLVAALAWPDQGRNWPVEAYAHLQSLLGRAALVHTAFPKRASDMWSLRDRWVLERGERVVALWSGVEGGTAEAVAHAQRLGKPVENLWPDWRRLMEEARVRADVG</sequence>
<evidence type="ECO:0000313" key="2">
    <source>
        <dbReference type="Proteomes" id="UP000662747"/>
    </source>
</evidence>
<evidence type="ECO:0008006" key="3">
    <source>
        <dbReference type="Google" id="ProtNLM"/>
    </source>
</evidence>
<organism evidence="1 2">
    <name type="scientific">Pyxidicoccus parkwayensis</name>
    <dbReference type="NCBI Taxonomy" id="2813578"/>
    <lineage>
        <taxon>Bacteria</taxon>
        <taxon>Pseudomonadati</taxon>
        <taxon>Myxococcota</taxon>
        <taxon>Myxococcia</taxon>
        <taxon>Myxococcales</taxon>
        <taxon>Cystobacterineae</taxon>
        <taxon>Myxococcaceae</taxon>
        <taxon>Pyxidicoccus</taxon>
    </lineage>
</organism>
<proteinExistence type="predicted"/>